<name>A0ABV6QTQ2_9ACTN</name>
<comment type="caution">
    <text evidence="1">The sequence shown here is derived from an EMBL/GenBank/DDBJ whole genome shotgun (WGS) entry which is preliminary data.</text>
</comment>
<dbReference type="EMBL" id="JBHLTC010000036">
    <property type="protein sequence ID" value="MFC0628013.1"/>
    <property type="molecule type" value="Genomic_DNA"/>
</dbReference>
<evidence type="ECO:0000313" key="2">
    <source>
        <dbReference type="Proteomes" id="UP001589890"/>
    </source>
</evidence>
<keyword evidence="2" id="KW-1185">Reference proteome</keyword>
<protein>
    <submittedName>
        <fullName evidence="1">Uncharacterized protein</fullName>
    </submittedName>
</protein>
<dbReference type="RefSeq" id="WP_380053414.1">
    <property type="nucleotide sequence ID" value="NZ_JBHLTC010000036.1"/>
</dbReference>
<proteinExistence type="predicted"/>
<dbReference type="Proteomes" id="UP001589890">
    <property type="component" value="Unassembled WGS sequence"/>
</dbReference>
<reference evidence="1 2" key="1">
    <citation type="submission" date="2024-09" db="EMBL/GenBank/DDBJ databases">
        <authorList>
            <person name="Sun Q."/>
            <person name="Mori K."/>
        </authorList>
    </citation>
    <scope>NUCLEOTIDE SEQUENCE [LARGE SCALE GENOMIC DNA]</scope>
    <source>
        <strain evidence="1 2">CGMCC 1.15906</strain>
    </source>
</reference>
<gene>
    <name evidence="1" type="ORF">ACFFGN_28325</name>
</gene>
<organism evidence="1 2">
    <name type="scientific">Kribbella deserti</name>
    <dbReference type="NCBI Taxonomy" id="1926257"/>
    <lineage>
        <taxon>Bacteria</taxon>
        <taxon>Bacillati</taxon>
        <taxon>Actinomycetota</taxon>
        <taxon>Actinomycetes</taxon>
        <taxon>Propionibacteriales</taxon>
        <taxon>Kribbellaceae</taxon>
        <taxon>Kribbella</taxon>
    </lineage>
</organism>
<sequence>MVRVLLEESDYCDVAADALTFDEGVIVFWKDGDEVARQRQNRIQGLEMLSSPGRRVGEARKTFPNAYKPWTTEQEQVLTEMFKEGSTMADLTSLLGRQPGGIESRLRHLGLLGDNEHLG</sequence>
<evidence type="ECO:0000313" key="1">
    <source>
        <dbReference type="EMBL" id="MFC0628013.1"/>
    </source>
</evidence>
<accession>A0ABV6QTQ2</accession>